<dbReference type="RefSeq" id="XP_040650712.1">
    <property type="nucleotide sequence ID" value="XM_040796174.1"/>
</dbReference>
<keyword evidence="3" id="KW-1185">Reference proteome</keyword>
<feature type="region of interest" description="Disordered" evidence="1">
    <location>
        <begin position="149"/>
        <end position="178"/>
    </location>
</feature>
<evidence type="ECO:0000256" key="1">
    <source>
        <dbReference type="SAM" id="MobiDB-lite"/>
    </source>
</evidence>
<dbReference type="GeneID" id="63711474"/>
<dbReference type="EMBL" id="LHQR01000027">
    <property type="protein sequence ID" value="KXG52176.1"/>
    <property type="molecule type" value="Genomic_DNA"/>
</dbReference>
<evidence type="ECO:0000313" key="2">
    <source>
        <dbReference type="EMBL" id="KXG52176.1"/>
    </source>
</evidence>
<dbReference type="AlphaFoldDB" id="A0A135LTB8"/>
<dbReference type="Proteomes" id="UP000070168">
    <property type="component" value="Unassembled WGS sequence"/>
</dbReference>
<dbReference type="OMA" id="PSANSKC"/>
<name>A0A135LTB8_PENPA</name>
<reference evidence="2 3" key="1">
    <citation type="journal article" date="2016" name="BMC Genomics">
        <title>Genome sequencing and secondary metabolism of the postharvest pathogen Penicillium griseofulvum.</title>
        <authorList>
            <person name="Banani H."/>
            <person name="Marcet-Houben M."/>
            <person name="Ballester A.R."/>
            <person name="Abbruscato P."/>
            <person name="Gonzalez-Candelas L."/>
            <person name="Gabaldon T."/>
            <person name="Spadaro D."/>
        </authorList>
    </citation>
    <scope>NUCLEOTIDE SEQUENCE [LARGE SCALE GENOMIC DNA]</scope>
    <source>
        <strain evidence="2 3">PG3</strain>
    </source>
</reference>
<gene>
    <name evidence="2" type="ORF">PGRI_084600</name>
</gene>
<proteinExistence type="predicted"/>
<evidence type="ECO:0000313" key="3">
    <source>
        <dbReference type="Proteomes" id="UP000070168"/>
    </source>
</evidence>
<accession>A0A135LTB8</accession>
<comment type="caution">
    <text evidence="2">The sequence shown here is derived from an EMBL/GenBank/DDBJ whole genome shotgun (WGS) entry which is preliminary data.</text>
</comment>
<sequence>MRTTVENVNIILPVANPGMAVSSTSINAAILSQLEVALEGFHKKAGRPVDSQIIMNNVNITTNILAGPPPPIAPDAPLLGRVMQPDTPLLDRVQRIPTEPRPIIPGYGPTPVKTEFDEPTFIRSAFSQPARQPEFARPVFPPPIPGQPVFGQTPFPQPTFVQNNSVGITPPWPRHGRL</sequence>
<dbReference type="OrthoDB" id="4358295at2759"/>
<protein>
    <submittedName>
        <fullName evidence="2">Uncharacterized protein</fullName>
    </submittedName>
</protein>
<organism evidence="2 3">
    <name type="scientific">Penicillium patulum</name>
    <name type="common">Penicillium griseofulvum</name>
    <dbReference type="NCBI Taxonomy" id="5078"/>
    <lineage>
        <taxon>Eukaryota</taxon>
        <taxon>Fungi</taxon>
        <taxon>Dikarya</taxon>
        <taxon>Ascomycota</taxon>
        <taxon>Pezizomycotina</taxon>
        <taxon>Eurotiomycetes</taxon>
        <taxon>Eurotiomycetidae</taxon>
        <taxon>Eurotiales</taxon>
        <taxon>Aspergillaceae</taxon>
        <taxon>Penicillium</taxon>
    </lineage>
</organism>